<keyword evidence="1" id="KW-1133">Transmembrane helix</keyword>
<keyword evidence="1" id="KW-0812">Transmembrane</keyword>
<evidence type="ECO:0000256" key="1">
    <source>
        <dbReference type="SAM" id="Phobius"/>
    </source>
</evidence>
<comment type="caution">
    <text evidence="2">The sequence shown here is derived from an EMBL/GenBank/DDBJ whole genome shotgun (WGS) entry which is preliminary data.</text>
</comment>
<dbReference type="RefSeq" id="WP_135769419.1">
    <property type="nucleotide sequence ID" value="NZ_RQET01000014.1"/>
</dbReference>
<feature type="transmembrane region" description="Helical" evidence="1">
    <location>
        <begin position="12"/>
        <end position="30"/>
    </location>
</feature>
<dbReference type="OrthoDB" id="339942at2"/>
<proteinExistence type="predicted"/>
<sequence length="48" mass="5816">MDLDTLQIYKALRLPVLVIAIALIFAYVYGRKRRDRMEKPKYRMLEED</sequence>
<gene>
    <name evidence="2" type="ORF">EHO60_16560</name>
</gene>
<name>A0A4R9G4M5_9LEPT</name>
<keyword evidence="1" id="KW-0472">Membrane</keyword>
<evidence type="ECO:0000313" key="3">
    <source>
        <dbReference type="Proteomes" id="UP000298458"/>
    </source>
</evidence>
<evidence type="ECO:0000313" key="2">
    <source>
        <dbReference type="EMBL" id="TGK06291.1"/>
    </source>
</evidence>
<dbReference type="Proteomes" id="UP000298458">
    <property type="component" value="Unassembled WGS sequence"/>
</dbReference>
<accession>A0A4R9G4M5</accession>
<reference evidence="2" key="1">
    <citation type="journal article" date="2019" name="PLoS Negl. Trop. Dis.">
        <title>Revisiting the worldwide diversity of Leptospira species in the environment.</title>
        <authorList>
            <person name="Vincent A.T."/>
            <person name="Schiettekatte O."/>
            <person name="Bourhy P."/>
            <person name="Veyrier F.J."/>
            <person name="Picardeau M."/>
        </authorList>
    </citation>
    <scope>NUCLEOTIDE SEQUENCE [LARGE SCALE GENOMIC DNA]</scope>
    <source>
        <strain evidence="2">SSW15</strain>
    </source>
</reference>
<dbReference type="EMBL" id="RQET01000014">
    <property type="protein sequence ID" value="TGK06291.1"/>
    <property type="molecule type" value="Genomic_DNA"/>
</dbReference>
<dbReference type="AlphaFoldDB" id="A0A4R9G4M5"/>
<protein>
    <submittedName>
        <fullName evidence="2">Cbb3-type cytochrome c oxidase subunit 3</fullName>
    </submittedName>
</protein>
<keyword evidence="3" id="KW-1185">Reference proteome</keyword>
<organism evidence="2 3">
    <name type="scientific">Leptospira fletcheri</name>
    <dbReference type="NCBI Taxonomy" id="2484981"/>
    <lineage>
        <taxon>Bacteria</taxon>
        <taxon>Pseudomonadati</taxon>
        <taxon>Spirochaetota</taxon>
        <taxon>Spirochaetia</taxon>
        <taxon>Leptospirales</taxon>
        <taxon>Leptospiraceae</taxon>
        <taxon>Leptospira</taxon>
    </lineage>
</organism>